<proteinExistence type="predicted"/>
<dbReference type="Proteomes" id="UP000484164">
    <property type="component" value="Unassembled WGS sequence"/>
</dbReference>
<organism evidence="1 2">
    <name type="scientific">Phaeocystidibacter marisrubri</name>
    <dbReference type="NCBI Taxonomy" id="1577780"/>
    <lineage>
        <taxon>Bacteria</taxon>
        <taxon>Pseudomonadati</taxon>
        <taxon>Bacteroidota</taxon>
        <taxon>Flavobacteriia</taxon>
        <taxon>Flavobacteriales</taxon>
        <taxon>Phaeocystidibacteraceae</taxon>
        <taxon>Phaeocystidibacter</taxon>
    </lineage>
</organism>
<comment type="caution">
    <text evidence="1">The sequence shown here is derived from an EMBL/GenBank/DDBJ whole genome shotgun (WGS) entry which is preliminary data.</text>
</comment>
<evidence type="ECO:0000313" key="2">
    <source>
        <dbReference type="Proteomes" id="UP000484164"/>
    </source>
</evidence>
<dbReference type="EMBL" id="WBVQ01000002">
    <property type="protein sequence ID" value="KAB2815616.1"/>
    <property type="molecule type" value="Genomic_DNA"/>
</dbReference>
<dbReference type="AlphaFoldDB" id="A0A6L3ZD93"/>
<keyword evidence="2" id="KW-1185">Reference proteome</keyword>
<sequence length="98" mass="11273">MSNAIPLPTDIDIEVYRTTFQTEGEFTSFLLDVLEHCFQLKISLDLEDRDKVLRIESQNIVPRSCLQKLSSLTDVEMSILEDERDTAEPGFLLPQRDV</sequence>
<name>A0A6L3ZD93_9FLAO</name>
<accession>A0A6L3ZD93</accession>
<protein>
    <submittedName>
        <fullName evidence="1">Uncharacterized protein</fullName>
    </submittedName>
</protein>
<dbReference type="RefSeq" id="WP_151693046.1">
    <property type="nucleotide sequence ID" value="NZ_BMGX01000001.1"/>
</dbReference>
<gene>
    <name evidence="1" type="ORF">F8C82_07895</name>
</gene>
<evidence type="ECO:0000313" key="1">
    <source>
        <dbReference type="EMBL" id="KAB2815616.1"/>
    </source>
</evidence>
<dbReference type="OrthoDB" id="1036397at2"/>
<reference evidence="1 2" key="1">
    <citation type="submission" date="2019-10" db="EMBL/GenBank/DDBJ databases">
        <title>Genome sequence of Phaeocystidibacter marisrubri JCM30614 (type strain).</title>
        <authorList>
            <person name="Bowman J.P."/>
        </authorList>
    </citation>
    <scope>NUCLEOTIDE SEQUENCE [LARGE SCALE GENOMIC DNA]</scope>
    <source>
        <strain evidence="1 2">JCM 30614</strain>
    </source>
</reference>